<feature type="modified residue" description="4-aspartylphosphate" evidence="2">
    <location>
        <position position="54"/>
    </location>
</feature>
<accession>G7QBE2</accession>
<evidence type="ECO:0000313" key="5">
    <source>
        <dbReference type="EMBL" id="EHJ49365.1"/>
    </source>
</evidence>
<dbReference type="AlphaFoldDB" id="G7QBE2"/>
<dbReference type="GO" id="GO:0006355">
    <property type="term" value="P:regulation of DNA-templated transcription"/>
    <property type="evidence" value="ECO:0007669"/>
    <property type="project" value="TreeGrafter"/>
</dbReference>
<keyword evidence="6" id="KW-1185">Reference proteome</keyword>
<dbReference type="PANTHER" id="PTHR48111:SF69">
    <property type="entry name" value="RESPONSE REGULATOR RECEIVER"/>
    <property type="match status" value="1"/>
</dbReference>
<dbReference type="GO" id="GO:0000976">
    <property type="term" value="F:transcription cis-regulatory region binding"/>
    <property type="evidence" value="ECO:0007669"/>
    <property type="project" value="TreeGrafter"/>
</dbReference>
<dbReference type="PROSITE" id="PS50110">
    <property type="entry name" value="RESPONSE_REGULATORY"/>
    <property type="match status" value="1"/>
</dbReference>
<evidence type="ECO:0000259" key="3">
    <source>
        <dbReference type="PROSITE" id="PS50110"/>
    </source>
</evidence>
<protein>
    <submittedName>
        <fullName evidence="5">Two component transcriptional regulator, LytTR family</fullName>
    </submittedName>
</protein>
<feature type="domain" description="Response regulatory" evidence="3">
    <location>
        <begin position="4"/>
        <end position="117"/>
    </location>
</feature>
<dbReference type="Gene3D" id="3.40.50.2300">
    <property type="match status" value="1"/>
</dbReference>
<evidence type="ECO:0000256" key="2">
    <source>
        <dbReference type="PROSITE-ProRule" id="PRU00169"/>
    </source>
</evidence>
<evidence type="ECO:0000259" key="4">
    <source>
        <dbReference type="PROSITE" id="PS50930"/>
    </source>
</evidence>
<dbReference type="GO" id="GO:0032993">
    <property type="term" value="C:protein-DNA complex"/>
    <property type="evidence" value="ECO:0007669"/>
    <property type="project" value="TreeGrafter"/>
</dbReference>
<evidence type="ECO:0000256" key="1">
    <source>
        <dbReference type="ARBA" id="ARBA00023125"/>
    </source>
</evidence>
<gene>
    <name evidence="5" type="ORF">DFW101_3367</name>
</gene>
<dbReference type="STRING" id="694327.DFW101_3367"/>
<dbReference type="InterPro" id="IPR001789">
    <property type="entry name" value="Sig_transdc_resp-reg_receiver"/>
</dbReference>
<dbReference type="Gene3D" id="2.40.50.1020">
    <property type="entry name" value="LytTr DNA-binding domain"/>
    <property type="match status" value="1"/>
</dbReference>
<dbReference type="PROSITE" id="PS50930">
    <property type="entry name" value="HTH_LYTTR"/>
    <property type="match status" value="1"/>
</dbReference>
<name>G7QBE2_9BACT</name>
<dbReference type="GO" id="GO:0005829">
    <property type="term" value="C:cytosol"/>
    <property type="evidence" value="ECO:0007669"/>
    <property type="project" value="TreeGrafter"/>
</dbReference>
<dbReference type="Proteomes" id="UP000004662">
    <property type="component" value="Chromosome"/>
</dbReference>
<dbReference type="OrthoDB" id="1490554at2"/>
<feature type="domain" description="HTH LytTR-type" evidence="4">
    <location>
        <begin position="147"/>
        <end position="255"/>
    </location>
</feature>
<evidence type="ECO:0000313" key="6">
    <source>
        <dbReference type="Proteomes" id="UP000004662"/>
    </source>
</evidence>
<dbReference type="RefSeq" id="WP_009182693.1">
    <property type="nucleotide sequence ID" value="NZ_CM001368.1"/>
</dbReference>
<organism evidence="5 6">
    <name type="scientific">Solidesulfovibrio carbinoliphilus subsp. oakridgensis</name>
    <dbReference type="NCBI Taxonomy" id="694327"/>
    <lineage>
        <taxon>Bacteria</taxon>
        <taxon>Pseudomonadati</taxon>
        <taxon>Thermodesulfobacteriota</taxon>
        <taxon>Desulfovibrionia</taxon>
        <taxon>Desulfovibrionales</taxon>
        <taxon>Desulfovibrionaceae</taxon>
        <taxon>Solidesulfovibrio</taxon>
    </lineage>
</organism>
<dbReference type="Pfam" id="PF00072">
    <property type="entry name" value="Response_reg"/>
    <property type="match status" value="1"/>
</dbReference>
<proteinExistence type="predicted"/>
<dbReference type="EMBL" id="CM001368">
    <property type="protein sequence ID" value="EHJ49365.1"/>
    <property type="molecule type" value="Genomic_DNA"/>
</dbReference>
<dbReference type="InterPro" id="IPR007492">
    <property type="entry name" value="LytTR_DNA-bd_dom"/>
</dbReference>
<dbReference type="InterPro" id="IPR039420">
    <property type="entry name" value="WalR-like"/>
</dbReference>
<dbReference type="InterPro" id="IPR011006">
    <property type="entry name" value="CheY-like_superfamily"/>
</dbReference>
<dbReference type="HOGENOM" id="CLU_000445_14_1_7"/>
<dbReference type="eggNOG" id="COG3279">
    <property type="taxonomic scope" value="Bacteria"/>
</dbReference>
<sequence>MVLRALIVDDEKPARDELAYLLRAHPDIEAGQADCATRALAAMEAEKPDLVLLDIRMPGADGFAVLGQATALAHVPLFIFVTAYDQYAIAAFEQNAVDYLLKPVSPERLAVSLDRARRRLAEGRGGIPDALGTLLAGLGRGGQPARVAVERHGRIALVPAGEVLLIEADDRGVSAVTDQGRLPCHGLPSLTRAEERLAGQPFFRANRAVLVNLERIAELSPWVGGKYLLVMDDRDRTEVTVSRNRVREFKDRLGL</sequence>
<keyword evidence="1" id="KW-0238">DNA-binding</keyword>
<keyword evidence="2" id="KW-0597">Phosphoprotein</keyword>
<dbReference type="SMART" id="SM00448">
    <property type="entry name" value="REC"/>
    <property type="match status" value="1"/>
</dbReference>
<reference evidence="6" key="1">
    <citation type="journal article" date="2015" name="Genome Announc.">
        <title>High-Quality Draft Genome Sequence of Desulfovibrio carbinoliphilus FW-101-2B, an Organic Acid-Oxidizing Sulfate-Reducing Bacterium Isolated from Uranium(VI)-Contaminated Groundwater.</title>
        <authorList>
            <person name="Ramsay B.D."/>
            <person name="Hwang C."/>
            <person name="Woo H.L."/>
            <person name="Carroll S.L."/>
            <person name="Lucas S."/>
            <person name="Han J."/>
            <person name="Lapidus A.L."/>
            <person name="Cheng J.F."/>
            <person name="Goodwin L.A."/>
            <person name="Pitluck S."/>
            <person name="Peters L."/>
            <person name="Chertkov O."/>
            <person name="Held B."/>
            <person name="Detter J.C."/>
            <person name="Han C.S."/>
            <person name="Tapia R."/>
            <person name="Land M.L."/>
            <person name="Hauser L.J."/>
            <person name="Kyrpides N.C."/>
            <person name="Ivanova N.N."/>
            <person name="Mikhailova N."/>
            <person name="Pagani I."/>
            <person name="Woyke T."/>
            <person name="Arkin A.P."/>
            <person name="Dehal P."/>
            <person name="Chivian D."/>
            <person name="Criddle C.S."/>
            <person name="Wu W."/>
            <person name="Chakraborty R."/>
            <person name="Hazen T.C."/>
            <person name="Fields M.W."/>
        </authorList>
    </citation>
    <scope>NUCLEOTIDE SEQUENCE [LARGE SCALE GENOMIC DNA]</scope>
    <source>
        <strain evidence="6">FW-101-2B</strain>
    </source>
</reference>
<dbReference type="PANTHER" id="PTHR48111">
    <property type="entry name" value="REGULATOR OF RPOS"/>
    <property type="match status" value="1"/>
</dbReference>
<dbReference type="SMART" id="SM00850">
    <property type="entry name" value="LytTR"/>
    <property type="match status" value="1"/>
</dbReference>
<dbReference type="GO" id="GO:0000156">
    <property type="term" value="F:phosphorelay response regulator activity"/>
    <property type="evidence" value="ECO:0007669"/>
    <property type="project" value="TreeGrafter"/>
</dbReference>
<dbReference type="Pfam" id="PF04397">
    <property type="entry name" value="LytTR"/>
    <property type="match status" value="1"/>
</dbReference>
<dbReference type="SUPFAM" id="SSF52172">
    <property type="entry name" value="CheY-like"/>
    <property type="match status" value="1"/>
</dbReference>